<protein>
    <submittedName>
        <fullName evidence="1">Beta-propeller fold lactonase family protein</fullName>
    </submittedName>
</protein>
<dbReference type="Pfam" id="PF10282">
    <property type="entry name" value="Lactonase"/>
    <property type="match status" value="1"/>
</dbReference>
<dbReference type="InterPro" id="IPR051200">
    <property type="entry name" value="Host-pathogen_enzymatic-act"/>
</dbReference>
<dbReference type="InterPro" id="IPR015943">
    <property type="entry name" value="WD40/YVTN_repeat-like_dom_sf"/>
</dbReference>
<keyword evidence="2" id="KW-1185">Reference proteome</keyword>
<name>A0ABU9U8H4_9SPIR</name>
<comment type="caution">
    <text evidence="1">The sequence shown here is derived from an EMBL/GenBank/DDBJ whole genome shotgun (WGS) entry which is preliminary data.</text>
</comment>
<reference evidence="1 2" key="1">
    <citation type="submission" date="2024-03" db="EMBL/GenBank/DDBJ databases">
        <title>Ignisphaera cupida sp. nov., a hyperthermophilic hydrolytic archaeon from a hot spring of Kamchatka, and proposal of Ignisphaeraceae fam. nov.</title>
        <authorList>
            <person name="Podosokorskaya O.A."/>
            <person name="Elcheninov A.G."/>
            <person name="Maltseva A.I."/>
            <person name="Zayulina K.S."/>
            <person name="Novikov A."/>
            <person name="Merkel A.Y."/>
        </authorList>
    </citation>
    <scope>NUCLEOTIDE SEQUENCE [LARGE SCALE GENOMIC DNA]</scope>
    <source>
        <strain evidence="1 2">38H-sp</strain>
    </source>
</reference>
<proteinExistence type="predicted"/>
<organism evidence="1 2">
    <name type="scientific">Rarispira pelagica</name>
    <dbReference type="NCBI Taxonomy" id="3141764"/>
    <lineage>
        <taxon>Bacteria</taxon>
        <taxon>Pseudomonadati</taxon>
        <taxon>Spirochaetota</taxon>
        <taxon>Spirochaetia</taxon>
        <taxon>Winmispirales</taxon>
        <taxon>Winmispiraceae</taxon>
        <taxon>Rarispira</taxon>
    </lineage>
</organism>
<evidence type="ECO:0000313" key="1">
    <source>
        <dbReference type="EMBL" id="MEM5946974.1"/>
    </source>
</evidence>
<accession>A0ABU9U8H4</accession>
<evidence type="ECO:0000313" key="2">
    <source>
        <dbReference type="Proteomes" id="UP001466331"/>
    </source>
</evidence>
<gene>
    <name evidence="1" type="ORF">WKV44_00285</name>
</gene>
<dbReference type="Proteomes" id="UP001466331">
    <property type="component" value="Unassembled WGS sequence"/>
</dbReference>
<dbReference type="PANTHER" id="PTHR47197">
    <property type="entry name" value="PROTEIN NIRF"/>
    <property type="match status" value="1"/>
</dbReference>
<dbReference type="InterPro" id="IPR011044">
    <property type="entry name" value="Quino_amine_DH_bsu"/>
</dbReference>
<dbReference type="RefSeq" id="WP_420068428.1">
    <property type="nucleotide sequence ID" value="NZ_JBCHKQ010000001.1"/>
</dbReference>
<dbReference type="InterPro" id="IPR019405">
    <property type="entry name" value="Lactonase_7-beta_prop"/>
</dbReference>
<sequence>MKKTLFILLALFFTLRAEAITLSLKIFPTDYVLLLDEKPLSPYKTLENIRYYDLPYGKYELILRAPGYYDKRINIKLIKPTYIEDKLYRTASRLSLIGEYPTGSQPKSVSFSPDGHYLYVALLDDNGVDIFNGQDFSYIKRAEVPKQFALEKGFVESAIVNGLLWISQMTTGRIHIFDLYGNYLYTSDRTGVWPKVICPDRKGKIIYISNWESRDIAVMDALTGRLISSIKVSGIPRGMSISQDNKYLYVCNYEKGLIEKIDTEKKEVIKTIDNGFGARRHIVMDRYGEFAYISDMYKGTIAKLELKTDKILLEKYIGPKLNTIDISSDGKFLFVSSRGHNNPETYLKKGPDFGRVYVLDTSDLSIVDWVWGRNQPTGLAISPDDKFLVFSDFLDGNIEVYDISRLWNDLSD</sequence>
<dbReference type="PANTHER" id="PTHR47197:SF3">
    <property type="entry name" value="DIHYDRO-HEME D1 DEHYDROGENASE"/>
    <property type="match status" value="1"/>
</dbReference>
<dbReference type="EMBL" id="JBCHKQ010000001">
    <property type="protein sequence ID" value="MEM5946974.1"/>
    <property type="molecule type" value="Genomic_DNA"/>
</dbReference>
<dbReference type="Gene3D" id="2.130.10.10">
    <property type="entry name" value="YVTN repeat-like/Quinoprotein amine dehydrogenase"/>
    <property type="match status" value="1"/>
</dbReference>
<dbReference type="SUPFAM" id="SSF50969">
    <property type="entry name" value="YVTN repeat-like/Quinoprotein amine dehydrogenase"/>
    <property type="match status" value="1"/>
</dbReference>